<evidence type="ECO:0000256" key="6">
    <source>
        <dbReference type="RuleBase" id="RU361235"/>
    </source>
</evidence>
<evidence type="ECO:0000256" key="5">
    <source>
        <dbReference type="PIRSR" id="PIRSR600997-1"/>
    </source>
</evidence>
<dbReference type="PANTHER" id="PTHR43918:SF15">
    <property type="entry name" value="CARBOXYLIC ESTER HYDROLASE"/>
    <property type="match status" value="1"/>
</dbReference>
<feature type="chain" id="PRO_5005120589" description="Carboxylic ester hydrolase" evidence="6">
    <location>
        <begin position="20"/>
        <end position="566"/>
    </location>
</feature>
<dbReference type="GO" id="GO:0005886">
    <property type="term" value="C:plasma membrane"/>
    <property type="evidence" value="ECO:0007669"/>
    <property type="project" value="TreeGrafter"/>
</dbReference>
<protein>
    <recommendedName>
        <fullName evidence="6">Carboxylic ester hydrolase</fullName>
        <ecNumber evidence="6">3.1.1.-</ecNumber>
    </recommendedName>
</protein>
<keyword evidence="4" id="KW-1015">Disulfide bond</keyword>
<dbReference type="ESTHER" id="strer-a0a0k0dsu8">
    <property type="family name" value="Cholinesterase-like"/>
</dbReference>
<dbReference type="InterPro" id="IPR000997">
    <property type="entry name" value="Cholinesterase"/>
</dbReference>
<evidence type="ECO:0000256" key="1">
    <source>
        <dbReference type="ARBA" id="ARBA00005964"/>
    </source>
</evidence>
<dbReference type="Gene3D" id="3.40.50.1820">
    <property type="entry name" value="alpha/beta hydrolase"/>
    <property type="match status" value="1"/>
</dbReference>
<dbReference type="SUPFAM" id="SSF53474">
    <property type="entry name" value="alpha/beta-Hydrolases"/>
    <property type="match status" value="1"/>
</dbReference>
<dbReference type="Pfam" id="PF00135">
    <property type="entry name" value="COesterase"/>
    <property type="match status" value="1"/>
</dbReference>
<dbReference type="PRINTS" id="PR00878">
    <property type="entry name" value="CHOLNESTRASE"/>
</dbReference>
<evidence type="ECO:0000313" key="8">
    <source>
        <dbReference type="Proteomes" id="UP000035681"/>
    </source>
</evidence>
<dbReference type="GO" id="GO:0003990">
    <property type="term" value="F:acetylcholinesterase activity"/>
    <property type="evidence" value="ECO:0007669"/>
    <property type="project" value="TreeGrafter"/>
</dbReference>
<sequence>MKKWLLIYFITILLCLIFGRKFKEKNVIGTRYGMVKGKSYKYFGNTITEYLGIPFAQAPVGQLRFKPPQPLNKPAWNGTFNAFTVANSCAAEVINTGFHGYDFWNPTNTISEDCLQLNMWVPKKKTGAVIVFIYGGAFFSGSASLDVYNGSVLAAKTNSIVVNINYRLGILGFGYLEGSNDIPGNMGLLDQQMGMKWVYENIRYFGGDNERITIWGESAGSVSVNAHLYAPGSRKYFSRALSNSGIVDSVWGKYSNQFVHNVTVEVAKKLKCEGDVSYMAKCLTKVGIDELIVAGSQVQASTDLVFHFVFSPVEYDVNFFQGNVTQKIERHEMKRNVDLFIGNTANEFTYFLPTYFFDERFGCGYDTNSSAASKKNACDIKKVHFNNIFEVIQKQLKIPQDVIQRLSKMYRKYGVKFRDSAAKFLAEVYFDCDILKYIINISEHIKGHIYYYEFNVISSSNPWPKWMGAMHGYELEYEFGMPFRRPETYKKSKLYKEKKFSKNFMKLIGNFASTGNPSRKWKKFTKDDQNGALLVHQFSYKYIKHKKRLLTDTCEILSPYIPRRMV</sequence>
<feature type="active site" description="Charge relay system" evidence="5">
    <location>
        <position position="471"/>
    </location>
</feature>
<evidence type="ECO:0000259" key="7">
    <source>
        <dbReference type="Pfam" id="PF00135"/>
    </source>
</evidence>
<evidence type="ECO:0000313" key="9">
    <source>
        <dbReference type="WBParaSite" id="SSTP_0000031200.1"/>
    </source>
</evidence>
<reference evidence="9" key="1">
    <citation type="submission" date="2015-08" db="UniProtKB">
        <authorList>
            <consortium name="WormBaseParasite"/>
        </authorList>
    </citation>
    <scope>IDENTIFICATION</scope>
</reference>
<dbReference type="WBParaSite" id="TCONS_00003329.p1">
    <property type="protein sequence ID" value="TCONS_00003329.p1"/>
    <property type="gene ID" value="XLOC_003068"/>
</dbReference>
<keyword evidence="3 6" id="KW-0378">Hydrolase</keyword>
<keyword evidence="2" id="KW-0719">Serine esterase</keyword>
<evidence type="ECO:0000256" key="3">
    <source>
        <dbReference type="ARBA" id="ARBA00022801"/>
    </source>
</evidence>
<organism evidence="9">
    <name type="scientific">Strongyloides stercoralis</name>
    <name type="common">Threadworm</name>
    <dbReference type="NCBI Taxonomy" id="6248"/>
    <lineage>
        <taxon>Eukaryota</taxon>
        <taxon>Metazoa</taxon>
        <taxon>Ecdysozoa</taxon>
        <taxon>Nematoda</taxon>
        <taxon>Chromadorea</taxon>
        <taxon>Rhabditida</taxon>
        <taxon>Tylenchina</taxon>
        <taxon>Panagrolaimomorpha</taxon>
        <taxon>Strongyloidoidea</taxon>
        <taxon>Strongyloididae</taxon>
        <taxon>Strongyloides</taxon>
    </lineage>
</organism>
<dbReference type="GO" id="GO:0005615">
    <property type="term" value="C:extracellular space"/>
    <property type="evidence" value="ECO:0007669"/>
    <property type="project" value="TreeGrafter"/>
</dbReference>
<dbReference type="AlphaFoldDB" id="A0A0K0DSU8"/>
<dbReference type="InterPro" id="IPR019826">
    <property type="entry name" value="Carboxylesterase_B_AS"/>
</dbReference>
<dbReference type="InterPro" id="IPR050654">
    <property type="entry name" value="AChE-related_enzymes"/>
</dbReference>
<dbReference type="GO" id="GO:0006581">
    <property type="term" value="P:acetylcholine catabolic process"/>
    <property type="evidence" value="ECO:0007669"/>
    <property type="project" value="TreeGrafter"/>
</dbReference>
<comment type="similarity">
    <text evidence="1 6">Belongs to the type-B carboxylesterase/lipase family.</text>
</comment>
<feature type="active site" description="Charge relay system" evidence="5">
    <location>
        <position position="347"/>
    </location>
</feature>
<feature type="signal peptide" evidence="6">
    <location>
        <begin position="1"/>
        <end position="19"/>
    </location>
</feature>
<dbReference type="EC" id="3.1.1.-" evidence="6"/>
<proteinExistence type="inferred from homology"/>
<dbReference type="PANTHER" id="PTHR43918">
    <property type="entry name" value="ACETYLCHOLINESTERASE"/>
    <property type="match status" value="1"/>
</dbReference>
<accession>A0A0K0DSU8</accession>
<dbReference type="WBParaSite" id="SSTP_0000031200.1">
    <property type="protein sequence ID" value="SSTP_0000031200.1"/>
    <property type="gene ID" value="SSTP_0000031200"/>
</dbReference>
<keyword evidence="6" id="KW-0732">Signal</keyword>
<feature type="active site" description="Acyl-ester intermediate" evidence="5">
    <location>
        <position position="218"/>
    </location>
</feature>
<dbReference type="InterPro" id="IPR029058">
    <property type="entry name" value="AB_hydrolase_fold"/>
</dbReference>
<dbReference type="STRING" id="6248.A0A0K0DSU8"/>
<evidence type="ECO:0000256" key="2">
    <source>
        <dbReference type="ARBA" id="ARBA00022487"/>
    </source>
</evidence>
<name>A0A0K0DSU8_STRER</name>
<dbReference type="InterPro" id="IPR002018">
    <property type="entry name" value="CarbesteraseB"/>
</dbReference>
<feature type="domain" description="Carboxylesterase type B" evidence="7">
    <location>
        <begin position="25"/>
        <end position="531"/>
    </location>
</feature>
<keyword evidence="8" id="KW-1185">Reference proteome</keyword>
<dbReference type="Proteomes" id="UP000035681">
    <property type="component" value="Unplaced"/>
</dbReference>
<evidence type="ECO:0000256" key="4">
    <source>
        <dbReference type="ARBA" id="ARBA00023157"/>
    </source>
</evidence>
<dbReference type="PROSITE" id="PS00122">
    <property type="entry name" value="CARBOXYLESTERASE_B_1"/>
    <property type="match status" value="1"/>
</dbReference>
<dbReference type="GO" id="GO:0019695">
    <property type="term" value="P:choline metabolic process"/>
    <property type="evidence" value="ECO:0007669"/>
    <property type="project" value="TreeGrafter"/>
</dbReference>